<reference evidence="8 9" key="1">
    <citation type="journal article" date="2015" name="Biol. Direct">
        <title>Babela massiliensis, a representative of a widespread bacterial phylum with unusual adaptations to parasitism in amoebae.</title>
        <authorList>
            <person name="Pagnier I."/>
            <person name="Yutin N."/>
            <person name="Croce O."/>
            <person name="Makarova K.S."/>
            <person name="Wolf Y.I."/>
            <person name="Benamar S."/>
            <person name="Raoult D."/>
            <person name="Koonin E.V."/>
            <person name="La Scola B."/>
        </authorList>
    </citation>
    <scope>NUCLEOTIDE SEQUENCE [LARGE SCALE GENOMIC DNA]</scope>
    <source>
        <strain evidence="9">BABL1</strain>
    </source>
</reference>
<evidence type="ECO:0000313" key="8">
    <source>
        <dbReference type="EMBL" id="CDK30124.1"/>
    </source>
</evidence>
<evidence type="ECO:0000259" key="6">
    <source>
        <dbReference type="PROSITE" id="PS51898"/>
    </source>
</evidence>
<dbReference type="Gene3D" id="1.10.150.130">
    <property type="match status" value="1"/>
</dbReference>
<dbReference type="InterPro" id="IPR002104">
    <property type="entry name" value="Integrase_catalytic"/>
</dbReference>
<dbReference type="KEGG" id="dpb:BABL1_gene_818"/>
<keyword evidence="9" id="KW-1185">Reference proteome</keyword>
<accession>V6DEZ4</accession>
<dbReference type="PANTHER" id="PTHR30349">
    <property type="entry name" value="PHAGE INTEGRASE-RELATED"/>
    <property type="match status" value="1"/>
</dbReference>
<dbReference type="InterPro" id="IPR044068">
    <property type="entry name" value="CB"/>
</dbReference>
<keyword evidence="2" id="KW-0229">DNA integration</keyword>
<dbReference type="RefSeq" id="WP_023790890.1">
    <property type="nucleotide sequence ID" value="NC_023003.1"/>
</dbReference>
<dbReference type="Gene3D" id="1.10.443.10">
    <property type="entry name" value="Intergrase catalytic core"/>
    <property type="match status" value="1"/>
</dbReference>
<keyword evidence="3 5" id="KW-0238">DNA-binding</keyword>
<organism evidence="8 9">
    <name type="scientific">Candidatus Babela massiliensis</name>
    <dbReference type="NCBI Taxonomy" id="673862"/>
    <lineage>
        <taxon>Bacteria</taxon>
        <taxon>Candidatus Babelota</taxon>
        <taxon>Candidatus Babeliae</taxon>
        <taxon>Candidatus Babeliales</taxon>
        <taxon>Candidatus Babeliaceae</taxon>
        <taxon>Candidatus Babela</taxon>
    </lineage>
</organism>
<dbReference type="InterPro" id="IPR050090">
    <property type="entry name" value="Tyrosine_recombinase_XerCD"/>
</dbReference>
<dbReference type="PROSITE" id="PS51898">
    <property type="entry name" value="TYR_RECOMBINASE"/>
    <property type="match status" value="1"/>
</dbReference>
<protein>
    <submittedName>
        <fullName evidence="8">Site-specific recombinase XerD</fullName>
    </submittedName>
</protein>
<evidence type="ECO:0000256" key="4">
    <source>
        <dbReference type="ARBA" id="ARBA00023172"/>
    </source>
</evidence>
<evidence type="ECO:0000313" key="9">
    <source>
        <dbReference type="Proteomes" id="UP000018769"/>
    </source>
</evidence>
<dbReference type="InterPro" id="IPR010998">
    <property type="entry name" value="Integrase_recombinase_N"/>
</dbReference>
<dbReference type="PATRIC" id="fig|673862.3.peg.13"/>
<dbReference type="AlphaFoldDB" id="V6DEZ4"/>
<dbReference type="InterPro" id="IPR013762">
    <property type="entry name" value="Integrase-like_cat_sf"/>
</dbReference>
<name>V6DEZ4_9BACT</name>
<dbReference type="PANTHER" id="PTHR30349:SF41">
    <property type="entry name" value="INTEGRASE_RECOMBINASE PROTEIN MJ0367-RELATED"/>
    <property type="match status" value="1"/>
</dbReference>
<comment type="similarity">
    <text evidence="1">Belongs to the 'phage' integrase family.</text>
</comment>
<feature type="domain" description="Core-binding (CB)" evidence="7">
    <location>
        <begin position="20"/>
        <end position="100"/>
    </location>
</feature>
<evidence type="ECO:0000256" key="3">
    <source>
        <dbReference type="ARBA" id="ARBA00023125"/>
    </source>
</evidence>
<evidence type="ECO:0000256" key="1">
    <source>
        <dbReference type="ARBA" id="ARBA00008857"/>
    </source>
</evidence>
<dbReference type="Pfam" id="PF02899">
    <property type="entry name" value="Phage_int_SAM_1"/>
    <property type="match status" value="1"/>
</dbReference>
<dbReference type="Pfam" id="PF00589">
    <property type="entry name" value="Phage_integrase"/>
    <property type="match status" value="1"/>
</dbReference>
<dbReference type="GO" id="GO:0003677">
    <property type="term" value="F:DNA binding"/>
    <property type="evidence" value="ECO:0007669"/>
    <property type="project" value="UniProtKB-UniRule"/>
</dbReference>
<dbReference type="InterPro" id="IPR004107">
    <property type="entry name" value="Integrase_SAM-like_N"/>
</dbReference>
<proteinExistence type="inferred from homology"/>
<dbReference type="HOGENOM" id="CLU_027562_9_6_7"/>
<dbReference type="OrthoDB" id="9771888at2"/>
<dbReference type="eggNOG" id="COG4974">
    <property type="taxonomic scope" value="Bacteria"/>
</dbReference>
<evidence type="ECO:0000256" key="2">
    <source>
        <dbReference type="ARBA" id="ARBA00022908"/>
    </source>
</evidence>
<dbReference type="SUPFAM" id="SSF56349">
    <property type="entry name" value="DNA breaking-rejoining enzymes"/>
    <property type="match status" value="1"/>
</dbReference>
<keyword evidence="4" id="KW-0233">DNA recombination</keyword>
<feature type="domain" description="Tyr recombinase" evidence="6">
    <location>
        <begin position="121"/>
        <end position="312"/>
    </location>
</feature>
<sequence length="317" mass="36720">MFEVTHKNSLEKISQSISQDFIDDYTNLFLESLDIKQSSKSTYKRQLKEFLVWFKNQNQNNLDRQDLLHYKEFLQNDKSLSSLTISGYLTVVRKFFQWLESVKIYPNIATGIKGPKRRKGFRKDCLTVEQTKILLNSIDRSTLTGKRDFAMLNLMIRTGLRGIEILRANREDISRQSGETVLFIHGKGRDDKDEIVLLTQSVIEPINQYLIARKNVKNRDPIFASHCTKNWGKRLTTRSISRIVKNRLKDINLDDPRLTAHSLRHTAITLSLLAGATTQEVRAMARHSDVNTTLIYAHNINRIKQAPEKKIDAFLED</sequence>
<gene>
    <name evidence="8" type="primary">xerD_1</name>
    <name evidence="8" type="ORF">BABL1_gene_818</name>
</gene>
<evidence type="ECO:0000259" key="7">
    <source>
        <dbReference type="PROSITE" id="PS51900"/>
    </source>
</evidence>
<dbReference type="GO" id="GO:0015074">
    <property type="term" value="P:DNA integration"/>
    <property type="evidence" value="ECO:0007669"/>
    <property type="project" value="UniProtKB-KW"/>
</dbReference>
<dbReference type="STRING" id="673862.BABL1_gene_818"/>
<evidence type="ECO:0000256" key="5">
    <source>
        <dbReference type="PROSITE-ProRule" id="PRU01248"/>
    </source>
</evidence>
<dbReference type="PROSITE" id="PS51900">
    <property type="entry name" value="CB"/>
    <property type="match status" value="1"/>
</dbReference>
<dbReference type="InterPro" id="IPR011010">
    <property type="entry name" value="DNA_brk_join_enz"/>
</dbReference>
<dbReference type="Proteomes" id="UP000018769">
    <property type="component" value="Chromosome I"/>
</dbReference>
<dbReference type="GO" id="GO:0006310">
    <property type="term" value="P:DNA recombination"/>
    <property type="evidence" value="ECO:0007669"/>
    <property type="project" value="UniProtKB-KW"/>
</dbReference>
<dbReference type="EMBL" id="HG793133">
    <property type="protein sequence ID" value="CDK30124.1"/>
    <property type="molecule type" value="Genomic_DNA"/>
</dbReference>